<accession>W0EUB8</accession>
<dbReference type="HOGENOM" id="CLU_024057_0_1_10"/>
<dbReference type="PANTHER" id="PTHR30563:SF0">
    <property type="entry name" value="DNA RECOMBINATION PROTEIN RMUC"/>
    <property type="match status" value="1"/>
</dbReference>
<keyword evidence="8" id="KW-1185">Reference proteome</keyword>
<evidence type="ECO:0000256" key="4">
    <source>
        <dbReference type="ARBA" id="ARBA00023172"/>
    </source>
</evidence>
<evidence type="ECO:0000256" key="3">
    <source>
        <dbReference type="ARBA" id="ARBA00023054"/>
    </source>
</evidence>
<reference evidence="7 8" key="1">
    <citation type="submission" date="2013-12" db="EMBL/GenBank/DDBJ databases">
        <authorList>
            <consortium name="DOE Joint Genome Institute"/>
            <person name="Eisen J."/>
            <person name="Huntemann M."/>
            <person name="Han J."/>
            <person name="Chen A."/>
            <person name="Kyrpides N."/>
            <person name="Mavromatis K."/>
            <person name="Markowitz V."/>
            <person name="Palaniappan K."/>
            <person name="Ivanova N."/>
            <person name="Schaumberg A."/>
            <person name="Pati A."/>
            <person name="Liolios K."/>
            <person name="Nordberg H.P."/>
            <person name="Cantor M.N."/>
            <person name="Hua S.X."/>
            <person name="Woyke T."/>
        </authorList>
    </citation>
    <scope>NUCLEOTIDE SEQUENCE [LARGE SCALE GENOMIC DNA]</scope>
    <source>
        <strain evidence="8">DSM 19437</strain>
    </source>
</reference>
<feature type="coiled-coil region" evidence="5">
    <location>
        <begin position="196"/>
        <end position="237"/>
    </location>
</feature>
<evidence type="ECO:0000256" key="6">
    <source>
        <dbReference type="SAM" id="MobiDB-lite"/>
    </source>
</evidence>
<evidence type="ECO:0000313" key="7">
    <source>
        <dbReference type="EMBL" id="AHF14415.1"/>
    </source>
</evidence>
<dbReference type="eggNOG" id="COG1322">
    <property type="taxonomic scope" value="Bacteria"/>
</dbReference>
<dbReference type="InterPro" id="IPR003798">
    <property type="entry name" value="DNA_recombination_RmuC"/>
</dbReference>
<proteinExistence type="inferred from homology"/>
<dbReference type="STRING" id="929713.NIASO_02905"/>
<dbReference type="AlphaFoldDB" id="W0EUB8"/>
<dbReference type="GO" id="GO:0006310">
    <property type="term" value="P:DNA recombination"/>
    <property type="evidence" value="ECO:0007669"/>
    <property type="project" value="UniProtKB-KW"/>
</dbReference>
<feature type="coiled-coil region" evidence="5">
    <location>
        <begin position="75"/>
        <end position="102"/>
    </location>
</feature>
<keyword evidence="4" id="KW-0233">DNA recombination</keyword>
<dbReference type="PANTHER" id="PTHR30563">
    <property type="entry name" value="DNA RECOMBINATION PROTEIN RMUC"/>
    <property type="match status" value="1"/>
</dbReference>
<keyword evidence="3 5" id="KW-0175">Coiled coil</keyword>
<dbReference type="Pfam" id="PF02646">
    <property type="entry name" value="RmuC"/>
    <property type="match status" value="1"/>
</dbReference>
<comment type="similarity">
    <text evidence="2">Belongs to the RmuC family.</text>
</comment>
<evidence type="ECO:0000256" key="2">
    <source>
        <dbReference type="ARBA" id="ARBA00009840"/>
    </source>
</evidence>
<evidence type="ECO:0000256" key="1">
    <source>
        <dbReference type="ARBA" id="ARBA00003416"/>
    </source>
</evidence>
<organism evidence="7 8">
    <name type="scientific">Niabella soli DSM 19437</name>
    <dbReference type="NCBI Taxonomy" id="929713"/>
    <lineage>
        <taxon>Bacteria</taxon>
        <taxon>Pseudomonadati</taxon>
        <taxon>Bacteroidota</taxon>
        <taxon>Chitinophagia</taxon>
        <taxon>Chitinophagales</taxon>
        <taxon>Chitinophagaceae</taxon>
        <taxon>Niabella</taxon>
    </lineage>
</organism>
<sequence>MTGIYILIGGAIGALAGYFIARWNLLAAFVPKQETDQLREQIRLLEQENAARLPKEEIERNYVHRELAGHYLTNIQELQERLKDAEWAGRQQQEELLRLTRESEQKVPKSIAAQKDQELLQLQTALTAANAKETALNEKLELFHKELDKLHQFSQERFKTLATEILEQKKQVFISENKKEIASILDPLKTDLHQFKEKIEATRKEDIQDLTSLKKEIDSLQQLNVQLSDDAKNLATALKAEVKMQGSWGEDRLNMILEAEGLQKYIDYTREEVLLDQEEDRVRRPDFILKLPNGRHLVIDSKVSLTAYVNYFNAGDTEQKQQFLKQHLKSVADHIEHLASKNYQSLAGLNTPDYVFLFTPVESALTLALNQSPDLFSQALKRKIVLITPTTLVATLKIVKLLWQKELQVKNVEELFRQCGELYDKFARFVDEMDRMEDALLQASRAHRDAMNHLKDGARKGHTIMGRFEKIKNLGARTNRQLPEKYLKELEGLPDADTAPARTSPNGKAAPEEDDLKA</sequence>
<dbReference type="RefSeq" id="WP_008583748.1">
    <property type="nucleotide sequence ID" value="NZ_CP007035.1"/>
</dbReference>
<evidence type="ECO:0000313" key="8">
    <source>
        <dbReference type="Proteomes" id="UP000003586"/>
    </source>
</evidence>
<protein>
    <submittedName>
        <fullName evidence="7">DNA polymerase V</fullName>
    </submittedName>
</protein>
<dbReference type="KEGG" id="nso:NIASO_02905"/>
<feature type="region of interest" description="Disordered" evidence="6">
    <location>
        <begin position="487"/>
        <end position="518"/>
    </location>
</feature>
<evidence type="ECO:0000256" key="5">
    <source>
        <dbReference type="SAM" id="Coils"/>
    </source>
</evidence>
<comment type="function">
    <text evidence="1">Involved in DNA recombination.</text>
</comment>
<gene>
    <name evidence="7" type="ORF">NIASO_02905</name>
</gene>
<dbReference type="EMBL" id="CP007035">
    <property type="protein sequence ID" value="AHF14415.1"/>
    <property type="molecule type" value="Genomic_DNA"/>
</dbReference>
<dbReference type="OrthoDB" id="370725at2"/>
<name>W0EUB8_9BACT</name>
<dbReference type="Proteomes" id="UP000003586">
    <property type="component" value="Chromosome"/>
</dbReference>